<feature type="compositionally biased region" description="Basic and acidic residues" evidence="1">
    <location>
        <begin position="326"/>
        <end position="359"/>
    </location>
</feature>
<dbReference type="Proteomes" id="UP001303889">
    <property type="component" value="Unassembled WGS sequence"/>
</dbReference>
<reference evidence="2" key="2">
    <citation type="submission" date="2023-05" db="EMBL/GenBank/DDBJ databases">
        <authorList>
            <consortium name="Lawrence Berkeley National Laboratory"/>
            <person name="Steindorff A."/>
            <person name="Hensen N."/>
            <person name="Bonometti L."/>
            <person name="Westerberg I."/>
            <person name="Brannstrom I.O."/>
            <person name="Guillou S."/>
            <person name="Cros-Aarteil S."/>
            <person name="Calhoun S."/>
            <person name="Haridas S."/>
            <person name="Kuo A."/>
            <person name="Mondo S."/>
            <person name="Pangilinan J."/>
            <person name="Riley R."/>
            <person name="Labutti K."/>
            <person name="Andreopoulos B."/>
            <person name="Lipzen A."/>
            <person name="Chen C."/>
            <person name="Yanf M."/>
            <person name="Daum C."/>
            <person name="Ng V."/>
            <person name="Clum A."/>
            <person name="Ohm R."/>
            <person name="Martin F."/>
            <person name="Silar P."/>
            <person name="Natvig D."/>
            <person name="Lalanne C."/>
            <person name="Gautier V."/>
            <person name="Ament-Velasquez S.L."/>
            <person name="Kruys A."/>
            <person name="Hutchinson M.I."/>
            <person name="Powell A.J."/>
            <person name="Barry K."/>
            <person name="Miller A.N."/>
            <person name="Grigoriev I.V."/>
            <person name="Debuchy R."/>
            <person name="Gladieux P."/>
            <person name="Thoren M.H."/>
            <person name="Johannesson H."/>
        </authorList>
    </citation>
    <scope>NUCLEOTIDE SEQUENCE</scope>
    <source>
        <strain evidence="2">CBS 103.79</strain>
    </source>
</reference>
<evidence type="ECO:0000256" key="1">
    <source>
        <dbReference type="SAM" id="MobiDB-lite"/>
    </source>
</evidence>
<protein>
    <submittedName>
        <fullName evidence="2">Uncharacterized protein</fullName>
    </submittedName>
</protein>
<feature type="compositionally biased region" description="Polar residues" evidence="1">
    <location>
        <begin position="460"/>
        <end position="473"/>
    </location>
</feature>
<dbReference type="Gene3D" id="3.10.180.10">
    <property type="entry name" value="2,3-Dihydroxybiphenyl 1,2-Dioxygenase, domain 1"/>
    <property type="match status" value="1"/>
</dbReference>
<dbReference type="PANTHER" id="PTHR35006">
    <property type="entry name" value="GLYOXALASE FAMILY PROTEIN (AFU_ORTHOLOGUE AFUA_5G14830)"/>
    <property type="match status" value="1"/>
</dbReference>
<proteinExistence type="predicted"/>
<evidence type="ECO:0000313" key="3">
    <source>
        <dbReference type="Proteomes" id="UP001303889"/>
    </source>
</evidence>
<name>A0AAN6RW86_9PEZI</name>
<dbReference type="AlphaFoldDB" id="A0AAN6RW86"/>
<sequence>MLPFLEVDHLPSSSSFYSAIIQPLGLRYLATEDGHFPSITYGHPSTAVPVFQIRQVVPSRDRPLRTSRLVLSAPWAAAADDSYELALRADPDPDPDPWDTRPRHPAEKDAPSGVSARRATTSSGGTRVLITDFVGNMTEIVYQPPSEYPPHYGGSTVRYTKSTTKQATRILEWNYDVAGSSIVSHTSSSSVSGAPGQKGSRRSHAQDLEADDQPPPRPRRSVMAGSSVYEPATSARENSNGLSASAVVGTLLGVAAGAALGGAVTYSMTKSEKYRPARQEYDMPSLTRRSTHSEKYDPYSESRPRYVAVQRTVEKVQYSPPSPPPSDHRRPSPEFGTRHLEADPPRSRDVDDEYSDLRGRHPSSRGRSSSARPRSESASHSELYAEREPEHRNYTSSKSSRHPPIVQRSYTYDTPDRDSHVSTRSRRSNSTVRAPPPDPYSAPAYTDSHSRSHSRSSSHATTTTYKLYGSSRSYAREGSYASPHHVPLPDSRPTSYVSTRDGPPPESPGRIYITTREVSLPESRARKYMSSRAASVRESRAHTYDSACEVPLPESRAPSHFSPHEVPLPPSRPSTHVSAYRIPLPGSHVGSSHAKWEGDDDDDADSVAPSDSISCVGSRRSGRSRY</sequence>
<keyword evidence="3" id="KW-1185">Reference proteome</keyword>
<reference evidence="2" key="1">
    <citation type="journal article" date="2023" name="Mol. Phylogenet. Evol.">
        <title>Genome-scale phylogeny and comparative genomics of the fungal order Sordariales.</title>
        <authorList>
            <person name="Hensen N."/>
            <person name="Bonometti L."/>
            <person name="Westerberg I."/>
            <person name="Brannstrom I.O."/>
            <person name="Guillou S."/>
            <person name="Cros-Aarteil S."/>
            <person name="Calhoun S."/>
            <person name="Haridas S."/>
            <person name="Kuo A."/>
            <person name="Mondo S."/>
            <person name="Pangilinan J."/>
            <person name="Riley R."/>
            <person name="LaButti K."/>
            <person name="Andreopoulos B."/>
            <person name="Lipzen A."/>
            <person name="Chen C."/>
            <person name="Yan M."/>
            <person name="Daum C."/>
            <person name="Ng V."/>
            <person name="Clum A."/>
            <person name="Steindorff A."/>
            <person name="Ohm R.A."/>
            <person name="Martin F."/>
            <person name="Silar P."/>
            <person name="Natvig D.O."/>
            <person name="Lalanne C."/>
            <person name="Gautier V."/>
            <person name="Ament-Velasquez S.L."/>
            <person name="Kruys A."/>
            <person name="Hutchinson M.I."/>
            <person name="Powell A.J."/>
            <person name="Barry K."/>
            <person name="Miller A.N."/>
            <person name="Grigoriev I.V."/>
            <person name="Debuchy R."/>
            <person name="Gladieux P."/>
            <person name="Hiltunen Thoren M."/>
            <person name="Johannesson H."/>
        </authorList>
    </citation>
    <scope>NUCLEOTIDE SEQUENCE</scope>
    <source>
        <strain evidence="2">CBS 103.79</strain>
    </source>
</reference>
<feature type="compositionally biased region" description="Basic and acidic residues" evidence="1">
    <location>
        <begin position="291"/>
        <end position="304"/>
    </location>
</feature>
<evidence type="ECO:0000313" key="2">
    <source>
        <dbReference type="EMBL" id="KAK3904788.1"/>
    </source>
</evidence>
<dbReference type="InterPro" id="IPR029068">
    <property type="entry name" value="Glyas_Bleomycin-R_OHBP_Dase"/>
</dbReference>
<gene>
    <name evidence="2" type="ORF">C8A05DRAFT_31416</name>
</gene>
<feature type="region of interest" description="Disordered" evidence="1">
    <location>
        <begin position="87"/>
        <end position="123"/>
    </location>
</feature>
<feature type="region of interest" description="Disordered" evidence="1">
    <location>
        <begin position="184"/>
        <end position="239"/>
    </location>
</feature>
<feature type="compositionally biased region" description="Basic and acidic residues" evidence="1">
    <location>
        <begin position="373"/>
        <end position="393"/>
    </location>
</feature>
<feature type="region of interest" description="Disordered" evidence="1">
    <location>
        <begin position="276"/>
        <end position="626"/>
    </location>
</feature>
<feature type="compositionally biased region" description="Low complexity" evidence="1">
    <location>
        <begin position="606"/>
        <end position="619"/>
    </location>
</feature>
<comment type="caution">
    <text evidence="2">The sequence shown here is derived from an EMBL/GenBank/DDBJ whole genome shotgun (WGS) entry which is preliminary data.</text>
</comment>
<organism evidence="2 3">
    <name type="scientific">Staphylotrichum tortipilum</name>
    <dbReference type="NCBI Taxonomy" id="2831512"/>
    <lineage>
        <taxon>Eukaryota</taxon>
        <taxon>Fungi</taxon>
        <taxon>Dikarya</taxon>
        <taxon>Ascomycota</taxon>
        <taxon>Pezizomycotina</taxon>
        <taxon>Sordariomycetes</taxon>
        <taxon>Sordariomycetidae</taxon>
        <taxon>Sordariales</taxon>
        <taxon>Chaetomiaceae</taxon>
        <taxon>Staphylotrichum</taxon>
    </lineage>
</organism>
<dbReference type="PANTHER" id="PTHR35006:SF3">
    <property type="entry name" value="GLYOXALASE FAMILY PROTEIN (AFU_ORTHOLOGUE AFUA_3G06020)"/>
    <property type="match status" value="1"/>
</dbReference>
<dbReference type="EMBL" id="MU855383">
    <property type="protein sequence ID" value="KAK3904788.1"/>
    <property type="molecule type" value="Genomic_DNA"/>
</dbReference>
<feature type="compositionally biased region" description="Basic and acidic residues" evidence="1">
    <location>
        <begin position="98"/>
        <end position="110"/>
    </location>
</feature>
<accession>A0AAN6RW86</accession>